<evidence type="ECO:0000256" key="1">
    <source>
        <dbReference type="ARBA" id="ARBA00022980"/>
    </source>
</evidence>
<evidence type="ECO:0000256" key="2">
    <source>
        <dbReference type="ARBA" id="ARBA00023274"/>
    </source>
</evidence>
<dbReference type="EMBL" id="BAABFA010000015">
    <property type="protein sequence ID" value="GAA4467433.1"/>
    <property type="molecule type" value="Genomic_DNA"/>
</dbReference>
<dbReference type="Gene3D" id="3.30.1390.10">
    <property type="match status" value="1"/>
</dbReference>
<keyword evidence="5" id="KW-1185">Reference proteome</keyword>
<keyword evidence="1" id="KW-0689">Ribosomal protein</keyword>
<reference evidence="5" key="1">
    <citation type="journal article" date="2019" name="Int. J. Syst. Evol. Microbiol.">
        <title>The Global Catalogue of Microorganisms (GCM) 10K type strain sequencing project: providing services to taxonomists for standard genome sequencing and annotation.</title>
        <authorList>
            <consortium name="The Broad Institute Genomics Platform"/>
            <consortium name="The Broad Institute Genome Sequencing Center for Infectious Disease"/>
            <person name="Wu L."/>
            <person name="Ma J."/>
        </authorList>
    </citation>
    <scope>NUCLEOTIDE SEQUENCE [LARGE SCALE GENOMIC DNA]</scope>
    <source>
        <strain evidence="5">JCM 32105</strain>
    </source>
</reference>
<evidence type="ECO:0000259" key="3">
    <source>
        <dbReference type="Pfam" id="PF00542"/>
    </source>
</evidence>
<dbReference type="SUPFAM" id="SSF54736">
    <property type="entry name" value="ClpS-like"/>
    <property type="match status" value="1"/>
</dbReference>
<dbReference type="PANTHER" id="PTHR45987:SF4">
    <property type="entry name" value="LARGE RIBOSOMAL SUBUNIT PROTEIN BL12M"/>
    <property type="match status" value="1"/>
</dbReference>
<dbReference type="InterPro" id="IPR013823">
    <property type="entry name" value="Ribosomal_bL12_C"/>
</dbReference>
<dbReference type="InterPro" id="IPR000206">
    <property type="entry name" value="Ribosomal_bL12"/>
</dbReference>
<organism evidence="4 5">
    <name type="scientific">Nemorincola caseinilytica</name>
    <dbReference type="NCBI Taxonomy" id="2054315"/>
    <lineage>
        <taxon>Bacteria</taxon>
        <taxon>Pseudomonadati</taxon>
        <taxon>Bacteroidota</taxon>
        <taxon>Chitinophagia</taxon>
        <taxon>Chitinophagales</taxon>
        <taxon>Chitinophagaceae</taxon>
        <taxon>Nemorincola</taxon>
    </lineage>
</organism>
<dbReference type="Proteomes" id="UP001500067">
    <property type="component" value="Unassembled WGS sequence"/>
</dbReference>
<proteinExistence type="predicted"/>
<sequence length="90" mass="9665">MTDRITLAGQANGETLYNVILKKVSGNNKLEVIKVLKEFTTMSLIEASDAVDRAPCHILHDATLEKAEELAGQLRATGAEAEVVAARSLT</sequence>
<feature type="domain" description="Large ribosomal subunit protein bL12 C-terminal" evidence="3">
    <location>
        <begin position="17"/>
        <end position="83"/>
    </location>
</feature>
<dbReference type="Pfam" id="PF00542">
    <property type="entry name" value="Ribosomal_L12"/>
    <property type="match status" value="1"/>
</dbReference>
<evidence type="ECO:0000313" key="5">
    <source>
        <dbReference type="Proteomes" id="UP001500067"/>
    </source>
</evidence>
<protein>
    <recommendedName>
        <fullName evidence="3">Large ribosomal subunit protein bL12 C-terminal domain-containing protein</fullName>
    </recommendedName>
</protein>
<accession>A0ABP8NLQ3</accession>
<comment type="caution">
    <text evidence="4">The sequence shown here is derived from an EMBL/GenBank/DDBJ whole genome shotgun (WGS) entry which is preliminary data.</text>
</comment>
<dbReference type="PANTHER" id="PTHR45987">
    <property type="entry name" value="39S RIBOSOMAL PROTEIN L12"/>
    <property type="match status" value="1"/>
</dbReference>
<gene>
    <name evidence="4" type="ORF">GCM10023093_23370</name>
</gene>
<dbReference type="RefSeq" id="WP_345083391.1">
    <property type="nucleotide sequence ID" value="NZ_BAABFA010000015.1"/>
</dbReference>
<dbReference type="InterPro" id="IPR014719">
    <property type="entry name" value="Ribosomal_bL12_C/ClpS-like"/>
</dbReference>
<evidence type="ECO:0000313" key="4">
    <source>
        <dbReference type="EMBL" id="GAA4467433.1"/>
    </source>
</evidence>
<keyword evidence="2" id="KW-0687">Ribonucleoprotein</keyword>
<name>A0ABP8NLQ3_9BACT</name>